<comment type="caution">
    <text evidence="3">The sequence shown here is derived from an EMBL/GenBank/DDBJ whole genome shotgun (WGS) entry which is preliminary data.</text>
</comment>
<accession>A0ABW2III2</accession>
<dbReference type="CDD" id="cd01398">
    <property type="entry name" value="RPI_A"/>
    <property type="match status" value="1"/>
</dbReference>
<feature type="binding site" evidence="2">
    <location>
        <begin position="27"/>
        <end position="30"/>
    </location>
    <ligand>
        <name>substrate</name>
    </ligand>
</feature>
<evidence type="ECO:0000313" key="3">
    <source>
        <dbReference type="EMBL" id="MFC7290726.1"/>
    </source>
</evidence>
<keyword evidence="4" id="KW-1185">Reference proteome</keyword>
<feature type="active site" description="Proton acceptor" evidence="2">
    <location>
        <position position="104"/>
    </location>
</feature>
<name>A0ABW2III2_9PROT</name>
<dbReference type="InterPro" id="IPR050262">
    <property type="entry name" value="Ribose-5P_isomerase"/>
</dbReference>
<evidence type="ECO:0000256" key="2">
    <source>
        <dbReference type="HAMAP-Rule" id="MF_00170"/>
    </source>
</evidence>
<organism evidence="3 4">
    <name type="scientific">Hirschia litorea</name>
    <dbReference type="NCBI Taxonomy" id="1199156"/>
    <lineage>
        <taxon>Bacteria</taxon>
        <taxon>Pseudomonadati</taxon>
        <taxon>Pseudomonadota</taxon>
        <taxon>Alphaproteobacteria</taxon>
        <taxon>Hyphomonadales</taxon>
        <taxon>Hyphomonadaceae</taxon>
        <taxon>Hirschia</taxon>
    </lineage>
</organism>
<comment type="function">
    <text evidence="2">Catalyzes the reversible conversion of ribose-5-phosphate to ribulose 5-phosphate.</text>
</comment>
<dbReference type="GO" id="GO:0004751">
    <property type="term" value="F:ribose-5-phosphate isomerase activity"/>
    <property type="evidence" value="ECO:0007669"/>
    <property type="project" value="UniProtKB-EC"/>
</dbReference>
<feature type="binding site" evidence="2">
    <location>
        <position position="122"/>
    </location>
    <ligand>
        <name>substrate</name>
    </ligand>
</feature>
<dbReference type="Pfam" id="PF06026">
    <property type="entry name" value="Rib_5-P_isom_A"/>
    <property type="match status" value="1"/>
</dbReference>
<dbReference type="NCBIfam" id="TIGR00021">
    <property type="entry name" value="rpiA"/>
    <property type="match status" value="1"/>
</dbReference>
<feature type="binding site" evidence="2">
    <location>
        <begin position="95"/>
        <end position="98"/>
    </location>
    <ligand>
        <name>substrate</name>
    </ligand>
</feature>
<dbReference type="PANTHER" id="PTHR43748:SF3">
    <property type="entry name" value="RIBOSE-5-PHOSPHATE ISOMERASE 3, CHLOROPLASTIC-RELATED"/>
    <property type="match status" value="1"/>
</dbReference>
<comment type="pathway">
    <text evidence="2">Carbohydrate degradation; pentose phosphate pathway; D-ribose 5-phosphate from D-ribulose 5-phosphate (non-oxidative stage): step 1/1.</text>
</comment>
<evidence type="ECO:0000256" key="1">
    <source>
        <dbReference type="ARBA" id="ARBA00023235"/>
    </source>
</evidence>
<dbReference type="EC" id="5.3.1.6" evidence="2"/>
<comment type="subunit">
    <text evidence="2">Homodimer.</text>
</comment>
<sequence>MSDVAKRNAALAALNLVEEGMTLGLGTGSTAAIFVDELGKKVKAGFDVICVATSEATDTQARELGIPMADLDTAPVIHLTIDGADEFDPELRLIKGGGAALLREKIIADSSDMMVVITDATKQVKELGAFPLPVEVNLFGMALTKARIEETLEILGMNGIQVTIRLNAGGVPLLTDGGHHILDLHCKVIPDPDMLGAVLDQIPGVVEHGLFLDIADAVIIGTEMGAETISRED</sequence>
<dbReference type="SUPFAM" id="SSF75445">
    <property type="entry name" value="D-ribose-5-phosphate isomerase (RpiA), lid domain"/>
    <property type="match status" value="1"/>
</dbReference>
<dbReference type="InterPro" id="IPR037171">
    <property type="entry name" value="NagB/RpiA_transferase-like"/>
</dbReference>
<proteinExistence type="inferred from homology"/>
<dbReference type="RefSeq" id="WP_382166580.1">
    <property type="nucleotide sequence ID" value="NZ_JBHTBR010000002.1"/>
</dbReference>
<dbReference type="InterPro" id="IPR020672">
    <property type="entry name" value="Ribose5P_isomerase_typA_subgr"/>
</dbReference>
<dbReference type="HAMAP" id="MF_00170">
    <property type="entry name" value="Rib_5P_isom_A"/>
    <property type="match status" value="1"/>
</dbReference>
<gene>
    <name evidence="2 3" type="primary">rpiA</name>
    <name evidence="3" type="ORF">ACFQS8_03780</name>
</gene>
<keyword evidence="1 2" id="KW-0413">Isomerase</keyword>
<evidence type="ECO:0000313" key="4">
    <source>
        <dbReference type="Proteomes" id="UP001596492"/>
    </source>
</evidence>
<dbReference type="InterPro" id="IPR004788">
    <property type="entry name" value="Ribose5P_isomerase_type_A"/>
</dbReference>
<dbReference type="NCBIfam" id="NF001924">
    <property type="entry name" value="PRK00702.1"/>
    <property type="match status" value="1"/>
</dbReference>
<dbReference type="Gene3D" id="3.30.70.260">
    <property type="match status" value="1"/>
</dbReference>
<dbReference type="EMBL" id="JBHTBR010000002">
    <property type="protein sequence ID" value="MFC7290726.1"/>
    <property type="molecule type" value="Genomic_DNA"/>
</dbReference>
<comment type="similarity">
    <text evidence="2">Belongs to the ribose 5-phosphate isomerase family.</text>
</comment>
<feature type="binding site" evidence="2">
    <location>
        <begin position="82"/>
        <end position="85"/>
    </location>
    <ligand>
        <name>substrate</name>
    </ligand>
</feature>
<protein>
    <recommendedName>
        <fullName evidence="2">Ribose-5-phosphate isomerase A</fullName>
        <ecNumber evidence="2">5.3.1.6</ecNumber>
    </recommendedName>
    <alternativeName>
        <fullName evidence="2">Phosphoriboisomerase A</fullName>
        <shortName evidence="2">PRI</shortName>
    </alternativeName>
</protein>
<dbReference type="Proteomes" id="UP001596492">
    <property type="component" value="Unassembled WGS sequence"/>
</dbReference>
<dbReference type="Gene3D" id="3.40.50.1360">
    <property type="match status" value="1"/>
</dbReference>
<dbReference type="SUPFAM" id="SSF100950">
    <property type="entry name" value="NagB/RpiA/CoA transferase-like"/>
    <property type="match status" value="1"/>
</dbReference>
<dbReference type="PANTHER" id="PTHR43748">
    <property type="entry name" value="RIBOSE-5-PHOSPHATE ISOMERASE 3, CHLOROPLASTIC-RELATED"/>
    <property type="match status" value="1"/>
</dbReference>
<reference evidence="4" key="1">
    <citation type="journal article" date="2019" name="Int. J. Syst. Evol. Microbiol.">
        <title>The Global Catalogue of Microorganisms (GCM) 10K type strain sequencing project: providing services to taxonomists for standard genome sequencing and annotation.</title>
        <authorList>
            <consortium name="The Broad Institute Genomics Platform"/>
            <consortium name="The Broad Institute Genome Sequencing Center for Infectious Disease"/>
            <person name="Wu L."/>
            <person name="Ma J."/>
        </authorList>
    </citation>
    <scope>NUCLEOTIDE SEQUENCE [LARGE SCALE GENOMIC DNA]</scope>
    <source>
        <strain evidence="4">CCUG 51308</strain>
    </source>
</reference>
<comment type="catalytic activity">
    <reaction evidence="2">
        <text>aldehydo-D-ribose 5-phosphate = D-ribulose 5-phosphate</text>
        <dbReference type="Rhea" id="RHEA:14657"/>
        <dbReference type="ChEBI" id="CHEBI:58121"/>
        <dbReference type="ChEBI" id="CHEBI:58273"/>
        <dbReference type="EC" id="5.3.1.6"/>
    </reaction>
</comment>